<name>A0AAV5WDB0_9BILA</name>
<evidence type="ECO:0000313" key="2">
    <source>
        <dbReference type="Proteomes" id="UP001432322"/>
    </source>
</evidence>
<feature type="non-terminal residue" evidence="1">
    <location>
        <position position="1"/>
    </location>
</feature>
<dbReference type="AlphaFoldDB" id="A0AAV5WDB0"/>
<comment type="caution">
    <text evidence="1">The sequence shown here is derived from an EMBL/GenBank/DDBJ whole genome shotgun (WGS) entry which is preliminary data.</text>
</comment>
<gene>
    <name evidence="1" type="ORF">PFISCL1PPCAC_21301</name>
</gene>
<keyword evidence="2" id="KW-1185">Reference proteome</keyword>
<evidence type="ECO:0000313" key="1">
    <source>
        <dbReference type="EMBL" id="GMT30004.1"/>
    </source>
</evidence>
<dbReference type="Proteomes" id="UP001432322">
    <property type="component" value="Unassembled WGS sequence"/>
</dbReference>
<sequence length="137" mass="14435">GAVHLYPAAAATIMVANAALAAVHSGKNVANFAHMSCVPTYMSMYGMLPATYRLGAAPSPFFDAVATSGATGAPLCQFDVDAQALQQQMVNHCSQAAPGAVIVSAFGVFQELFIDCRFTMQFQKQALLYSTPHLTSQ</sequence>
<reference evidence="1" key="1">
    <citation type="submission" date="2023-10" db="EMBL/GenBank/DDBJ databases">
        <title>Genome assembly of Pristionchus species.</title>
        <authorList>
            <person name="Yoshida K."/>
            <person name="Sommer R.J."/>
        </authorList>
    </citation>
    <scope>NUCLEOTIDE SEQUENCE</scope>
    <source>
        <strain evidence="1">RS5133</strain>
    </source>
</reference>
<protein>
    <submittedName>
        <fullName evidence="1">Uncharacterized protein</fullName>
    </submittedName>
</protein>
<organism evidence="1 2">
    <name type="scientific">Pristionchus fissidentatus</name>
    <dbReference type="NCBI Taxonomy" id="1538716"/>
    <lineage>
        <taxon>Eukaryota</taxon>
        <taxon>Metazoa</taxon>
        <taxon>Ecdysozoa</taxon>
        <taxon>Nematoda</taxon>
        <taxon>Chromadorea</taxon>
        <taxon>Rhabditida</taxon>
        <taxon>Rhabditina</taxon>
        <taxon>Diplogasteromorpha</taxon>
        <taxon>Diplogasteroidea</taxon>
        <taxon>Neodiplogasteridae</taxon>
        <taxon>Pristionchus</taxon>
    </lineage>
</organism>
<accession>A0AAV5WDB0</accession>
<dbReference type="EMBL" id="BTSY01000005">
    <property type="protein sequence ID" value="GMT30004.1"/>
    <property type="molecule type" value="Genomic_DNA"/>
</dbReference>
<proteinExistence type="predicted"/>